<dbReference type="GO" id="GO:0006355">
    <property type="term" value="P:regulation of DNA-templated transcription"/>
    <property type="evidence" value="ECO:0007669"/>
    <property type="project" value="TreeGrafter"/>
</dbReference>
<dbReference type="Pfam" id="PF00856">
    <property type="entry name" value="SET"/>
    <property type="match status" value="1"/>
</dbReference>
<feature type="region of interest" description="Disordered" evidence="5">
    <location>
        <begin position="671"/>
        <end position="706"/>
    </location>
</feature>
<evidence type="ECO:0000256" key="1">
    <source>
        <dbReference type="ARBA" id="ARBA00022723"/>
    </source>
</evidence>
<feature type="compositionally biased region" description="Basic residues" evidence="5">
    <location>
        <begin position="162"/>
        <end position="172"/>
    </location>
</feature>
<dbReference type="PANTHER" id="PTHR46462">
    <property type="entry name" value="UPSET, ISOFORM A"/>
    <property type="match status" value="1"/>
</dbReference>
<protein>
    <recommendedName>
        <fullName evidence="6">SET domain-containing protein</fullName>
    </recommendedName>
</protein>
<feature type="compositionally biased region" description="Polar residues" evidence="5">
    <location>
        <begin position="176"/>
        <end position="192"/>
    </location>
</feature>
<dbReference type="SUPFAM" id="SSF82199">
    <property type="entry name" value="SET domain"/>
    <property type="match status" value="1"/>
</dbReference>
<keyword evidence="2" id="KW-0863">Zinc-finger</keyword>
<reference evidence="7" key="2">
    <citation type="submission" date="2023-06" db="EMBL/GenBank/DDBJ databases">
        <authorList>
            <consortium name="Lawrence Berkeley National Laboratory"/>
            <person name="Haridas S."/>
            <person name="Hensen N."/>
            <person name="Bonometti L."/>
            <person name="Westerberg I."/>
            <person name="Brannstrom I.O."/>
            <person name="Guillou S."/>
            <person name="Cros-Aarteil S."/>
            <person name="Calhoun S."/>
            <person name="Kuo A."/>
            <person name="Mondo S."/>
            <person name="Pangilinan J."/>
            <person name="Riley R."/>
            <person name="Labutti K."/>
            <person name="Andreopoulos B."/>
            <person name="Lipzen A."/>
            <person name="Chen C."/>
            <person name="Yanf M."/>
            <person name="Daum C."/>
            <person name="Ng V."/>
            <person name="Clum A."/>
            <person name="Steindorff A."/>
            <person name="Ohm R."/>
            <person name="Martin F."/>
            <person name="Silar P."/>
            <person name="Natvig D."/>
            <person name="Lalanne C."/>
            <person name="Gautier V."/>
            <person name="Ament-Velasquez S.L."/>
            <person name="Kruys A."/>
            <person name="Hutchinson M.I."/>
            <person name="Powell A.J."/>
            <person name="Barry K."/>
            <person name="Miller A.N."/>
            <person name="Grigoriev I.V."/>
            <person name="Debuchy R."/>
            <person name="Gladieux P."/>
            <person name="Thoren M.H."/>
            <person name="Johannesson H."/>
        </authorList>
    </citation>
    <scope>NUCLEOTIDE SEQUENCE</scope>
    <source>
        <strain evidence="7">CBS 118394</strain>
    </source>
</reference>
<keyword evidence="4" id="KW-0156">Chromatin regulator</keyword>
<feature type="domain" description="SET" evidence="6">
    <location>
        <begin position="240"/>
        <end position="410"/>
    </location>
</feature>
<dbReference type="InterPro" id="IPR001965">
    <property type="entry name" value="Znf_PHD"/>
</dbReference>
<feature type="compositionally biased region" description="Polar residues" evidence="5">
    <location>
        <begin position="766"/>
        <end position="776"/>
    </location>
</feature>
<keyword evidence="8" id="KW-1185">Reference proteome</keyword>
<dbReference type="Gene3D" id="2.170.270.10">
    <property type="entry name" value="SET domain"/>
    <property type="match status" value="1"/>
</dbReference>
<dbReference type="PROSITE" id="PS50280">
    <property type="entry name" value="SET"/>
    <property type="match status" value="1"/>
</dbReference>
<dbReference type="GO" id="GO:0006325">
    <property type="term" value="P:chromatin organization"/>
    <property type="evidence" value="ECO:0007669"/>
    <property type="project" value="UniProtKB-KW"/>
</dbReference>
<dbReference type="PANTHER" id="PTHR46462:SF3">
    <property type="entry name" value="UPSET, ISOFORM A"/>
    <property type="match status" value="1"/>
</dbReference>
<feature type="region of interest" description="Disordered" evidence="5">
    <location>
        <begin position="479"/>
        <end position="651"/>
    </location>
</feature>
<dbReference type="InterPro" id="IPR019787">
    <property type="entry name" value="Znf_PHD-finger"/>
</dbReference>
<evidence type="ECO:0000256" key="3">
    <source>
        <dbReference type="ARBA" id="ARBA00022833"/>
    </source>
</evidence>
<dbReference type="EMBL" id="JAUEDM010000004">
    <property type="protein sequence ID" value="KAK3318302.1"/>
    <property type="molecule type" value="Genomic_DNA"/>
</dbReference>
<feature type="compositionally biased region" description="Low complexity" evidence="5">
    <location>
        <begin position="600"/>
        <end position="616"/>
    </location>
</feature>
<dbReference type="AlphaFoldDB" id="A0AAE0M3X3"/>
<reference evidence="7" key="1">
    <citation type="journal article" date="2023" name="Mol. Phylogenet. Evol.">
        <title>Genome-scale phylogeny and comparative genomics of the fungal order Sordariales.</title>
        <authorList>
            <person name="Hensen N."/>
            <person name="Bonometti L."/>
            <person name="Westerberg I."/>
            <person name="Brannstrom I.O."/>
            <person name="Guillou S."/>
            <person name="Cros-Aarteil S."/>
            <person name="Calhoun S."/>
            <person name="Haridas S."/>
            <person name="Kuo A."/>
            <person name="Mondo S."/>
            <person name="Pangilinan J."/>
            <person name="Riley R."/>
            <person name="LaButti K."/>
            <person name="Andreopoulos B."/>
            <person name="Lipzen A."/>
            <person name="Chen C."/>
            <person name="Yan M."/>
            <person name="Daum C."/>
            <person name="Ng V."/>
            <person name="Clum A."/>
            <person name="Steindorff A."/>
            <person name="Ohm R.A."/>
            <person name="Martin F."/>
            <person name="Silar P."/>
            <person name="Natvig D.O."/>
            <person name="Lalanne C."/>
            <person name="Gautier V."/>
            <person name="Ament-Velasquez S.L."/>
            <person name="Kruys A."/>
            <person name="Hutchinson M.I."/>
            <person name="Powell A.J."/>
            <person name="Barry K."/>
            <person name="Miller A.N."/>
            <person name="Grigoriev I.V."/>
            <person name="Debuchy R."/>
            <person name="Gladieux P."/>
            <person name="Hiltunen Thoren M."/>
            <person name="Johannesson H."/>
        </authorList>
    </citation>
    <scope>NUCLEOTIDE SEQUENCE</scope>
    <source>
        <strain evidence="7">CBS 118394</strain>
    </source>
</reference>
<feature type="region of interest" description="Disordered" evidence="5">
    <location>
        <begin position="724"/>
        <end position="785"/>
    </location>
</feature>
<feature type="compositionally biased region" description="Basic and acidic residues" evidence="5">
    <location>
        <begin position="566"/>
        <end position="588"/>
    </location>
</feature>
<feature type="compositionally biased region" description="Polar residues" evidence="5">
    <location>
        <begin position="922"/>
        <end position="937"/>
    </location>
</feature>
<sequence length="943" mass="103527">MTDKLPPLSTPIVPPSQTLFSLPTVVTVQDATRKQEIVEEEPYTIKCICGFTDDDGNTIYCEKCDTWQHIECYYPDNVEDALREDFSHSCADCHPRSLNRQLAIQRQSARTAVPVVEEATDKKPKRPPSKSHKKKPKPTDLQINGHPPATEKHVSPHDHHPPHPPKKAKNSHKPSQSISSQAPKRSPSSGNPKINHGRPPSPATTPPDLLDESELHSYSAAFLSNYNNPDVQIVRTNSFAGLQVSNTMTSWLRDPEKMQKETGLSYNDVFQKLRSDIDTRKQALEMDHSKRVLSPNLVIRWQCLKTPSSIGKDVPLMELNGEIGFQASYSADPINRWSEFTSPLPFVFFHPMLPLYIDTRKEGSEARFVRRSCRPNATLEAFISDGREYHFWLVSDRQIAAQEQITIPWDFRFPKTEARRMLRIIGLGDEESNAEPDPSVDEMEYQRIAQWVYLVLSEHGGCACNLGSECAFARFRKNYSSKSQMRSHPPKEKTKRRKPKLQQAISPTSTGHATNSRAASEGHADDVPEHDGRSVSGSSRSKPPSRDLTPTARQGSFDQLGILTEPTDRDKRKVAMVEDSFRRMEQHQPVKKRKRLSDGTTSSKAKSTKANSAAHTPTLPNGTFSERQYVDAGTSRSKTGSPTGAALTHNVIHPKKPSFMYGSMPVALRPSSVPPPSNYTDAAVQTDPEERPWYDEPSSTATPKRRIVSLSKRLLDSRYRLRVDESEHHKEQLANVGVSDPMDVDKETHNGTPLTSPSLGKEPEKVSTTGAPTASHSPDLHMPDAPAVSLGLVKAIEGLSTASPVKNKSPELRVQMPPVPAFGSASSAPSTATTPLSAGGSAFQSPFSANGLPSPFGPTSVNGIAANPSPVKKKLSLSDYTKSRMNKAAARPSVGTTMLKPLTGSDEPKSAASVENGAAFESPTTEKSVETATTPIASITGPV</sequence>
<feature type="compositionally biased region" description="Basic and acidic residues" evidence="5">
    <location>
        <begin position="149"/>
        <end position="161"/>
    </location>
</feature>
<feature type="region of interest" description="Disordered" evidence="5">
    <location>
        <begin position="105"/>
        <end position="211"/>
    </location>
</feature>
<dbReference type="InterPro" id="IPR001214">
    <property type="entry name" value="SET_dom"/>
</dbReference>
<dbReference type="InterPro" id="IPR013083">
    <property type="entry name" value="Znf_RING/FYVE/PHD"/>
</dbReference>
<evidence type="ECO:0000256" key="4">
    <source>
        <dbReference type="ARBA" id="ARBA00022853"/>
    </source>
</evidence>
<gene>
    <name evidence="7" type="ORF">B0H66DRAFT_232158</name>
</gene>
<organism evidence="7 8">
    <name type="scientific">Apodospora peruviana</name>
    <dbReference type="NCBI Taxonomy" id="516989"/>
    <lineage>
        <taxon>Eukaryota</taxon>
        <taxon>Fungi</taxon>
        <taxon>Dikarya</taxon>
        <taxon>Ascomycota</taxon>
        <taxon>Pezizomycotina</taxon>
        <taxon>Sordariomycetes</taxon>
        <taxon>Sordariomycetidae</taxon>
        <taxon>Sordariales</taxon>
        <taxon>Lasiosphaeriaceae</taxon>
        <taxon>Apodospora</taxon>
    </lineage>
</organism>
<dbReference type="GO" id="GO:0070210">
    <property type="term" value="C:Rpd3L-Expanded complex"/>
    <property type="evidence" value="ECO:0007669"/>
    <property type="project" value="TreeGrafter"/>
</dbReference>
<feature type="region of interest" description="Disordered" evidence="5">
    <location>
        <begin position="801"/>
        <end position="849"/>
    </location>
</feature>
<comment type="caution">
    <text evidence="7">The sequence shown here is derived from an EMBL/GenBank/DDBJ whole genome shotgun (WGS) entry which is preliminary data.</text>
</comment>
<keyword evidence="3" id="KW-0862">Zinc</keyword>
<dbReference type="Proteomes" id="UP001283341">
    <property type="component" value="Unassembled WGS sequence"/>
</dbReference>
<dbReference type="InterPro" id="IPR046341">
    <property type="entry name" value="SET_dom_sf"/>
</dbReference>
<dbReference type="Gene3D" id="3.30.40.10">
    <property type="entry name" value="Zinc/RING finger domain, C3HC4 (zinc finger)"/>
    <property type="match status" value="1"/>
</dbReference>
<evidence type="ECO:0000313" key="8">
    <source>
        <dbReference type="Proteomes" id="UP001283341"/>
    </source>
</evidence>
<dbReference type="SUPFAM" id="SSF57903">
    <property type="entry name" value="FYVE/PHD zinc finger"/>
    <property type="match status" value="1"/>
</dbReference>
<dbReference type="Pfam" id="PF00628">
    <property type="entry name" value="PHD"/>
    <property type="match status" value="1"/>
</dbReference>
<dbReference type="InterPro" id="IPR011011">
    <property type="entry name" value="Znf_FYVE_PHD"/>
</dbReference>
<accession>A0AAE0M3X3</accession>
<dbReference type="GO" id="GO:0034967">
    <property type="term" value="C:Set3 complex"/>
    <property type="evidence" value="ECO:0007669"/>
    <property type="project" value="TreeGrafter"/>
</dbReference>
<dbReference type="SMART" id="SM00249">
    <property type="entry name" value="PHD"/>
    <property type="match status" value="1"/>
</dbReference>
<evidence type="ECO:0000313" key="7">
    <source>
        <dbReference type="EMBL" id="KAK3318302.1"/>
    </source>
</evidence>
<dbReference type="SMART" id="SM00317">
    <property type="entry name" value="SET"/>
    <property type="match status" value="1"/>
</dbReference>
<evidence type="ECO:0000256" key="2">
    <source>
        <dbReference type="ARBA" id="ARBA00022771"/>
    </source>
</evidence>
<keyword evidence="1" id="KW-0479">Metal-binding</keyword>
<evidence type="ECO:0000259" key="6">
    <source>
        <dbReference type="PROSITE" id="PS50280"/>
    </source>
</evidence>
<feature type="compositionally biased region" description="Polar residues" evidence="5">
    <location>
        <begin position="503"/>
        <end position="518"/>
    </location>
</feature>
<proteinExistence type="predicted"/>
<name>A0AAE0M3X3_9PEZI</name>
<dbReference type="GO" id="GO:0008270">
    <property type="term" value="F:zinc ion binding"/>
    <property type="evidence" value="ECO:0007669"/>
    <property type="project" value="UniProtKB-KW"/>
</dbReference>
<feature type="compositionally biased region" description="Basic and acidic residues" evidence="5">
    <location>
        <begin position="520"/>
        <end position="533"/>
    </location>
</feature>
<dbReference type="CDD" id="cd15570">
    <property type="entry name" value="PHD_Bye1p_SIZ1_like"/>
    <property type="match status" value="1"/>
</dbReference>
<feature type="compositionally biased region" description="Low complexity" evidence="5">
    <location>
        <begin position="821"/>
        <end position="838"/>
    </location>
</feature>
<feature type="region of interest" description="Disordered" evidence="5">
    <location>
        <begin position="883"/>
        <end position="943"/>
    </location>
</feature>
<feature type="compositionally biased region" description="Basic residues" evidence="5">
    <location>
        <begin position="123"/>
        <end position="136"/>
    </location>
</feature>
<evidence type="ECO:0000256" key="5">
    <source>
        <dbReference type="SAM" id="MobiDB-lite"/>
    </source>
</evidence>